<evidence type="ECO:0000256" key="9">
    <source>
        <dbReference type="HAMAP-Rule" id="MF_01987"/>
    </source>
</evidence>
<dbReference type="SUPFAM" id="SSF53613">
    <property type="entry name" value="Ribokinase-like"/>
    <property type="match status" value="1"/>
</dbReference>
<feature type="binding site" evidence="9">
    <location>
        <position position="263"/>
    </location>
    <ligand>
        <name>K(+)</name>
        <dbReference type="ChEBI" id="CHEBI:29103"/>
    </ligand>
</feature>
<dbReference type="CDD" id="cd01174">
    <property type="entry name" value="ribokinase"/>
    <property type="match status" value="1"/>
</dbReference>
<evidence type="ECO:0000256" key="3">
    <source>
        <dbReference type="ARBA" id="ARBA00022741"/>
    </source>
</evidence>
<keyword evidence="4 9" id="KW-0418">Kinase</keyword>
<evidence type="ECO:0000313" key="11">
    <source>
        <dbReference type="EMBL" id="TSJ74427.1"/>
    </source>
</evidence>
<feature type="binding site" evidence="9">
    <location>
        <position position="159"/>
    </location>
    <ligand>
        <name>substrate</name>
    </ligand>
</feature>
<dbReference type="HAMAP" id="MF_01987">
    <property type="entry name" value="Ribokinase"/>
    <property type="match status" value="1"/>
</dbReference>
<keyword evidence="5 9" id="KW-0067">ATP-binding</keyword>
<feature type="binding site" evidence="9">
    <location>
        <position position="269"/>
    </location>
    <ligand>
        <name>substrate</name>
    </ligand>
</feature>
<keyword evidence="12" id="KW-1185">Reference proteome</keyword>
<dbReference type="InterPro" id="IPR029056">
    <property type="entry name" value="Ribokinase-like"/>
</dbReference>
<keyword evidence="7 9" id="KW-0630">Potassium</keyword>
<sequence length="321" mass="31894">MSQHSAPRPAATSNTANTTATADIVVVGSVNADLTVNVPRHPEPGETLLGSGGGITAGGKGANQACAAAKLGGRVALVGAVGRDANATPATALMREAGVNLDHLEDVDDVTGLAVITVAADGENTVLVIPGANALVDATFVRAHRAPIEQAPLVLLQGEIPADGFAEAVKLAHGRVVINLAPVVDVPRDALLTADPLLANEHEAGLILAQLGLDGSGTPPELAQRLLDAGVASVVLTLGAAGALVADADGLRDIASPRVTAVDTVGAGDSFAGALCFRLVVGDSLDDAAAYAARVGAFSVQRPGAQPSYPNSGDELPGAAR</sequence>
<dbReference type="PANTHER" id="PTHR10584">
    <property type="entry name" value="SUGAR KINASE"/>
    <property type="match status" value="1"/>
</dbReference>
<evidence type="ECO:0000256" key="6">
    <source>
        <dbReference type="ARBA" id="ARBA00022842"/>
    </source>
</evidence>
<evidence type="ECO:0000256" key="1">
    <source>
        <dbReference type="ARBA" id="ARBA00022679"/>
    </source>
</evidence>
<comment type="catalytic activity">
    <reaction evidence="9">
        <text>D-ribose + ATP = D-ribose 5-phosphate + ADP + H(+)</text>
        <dbReference type="Rhea" id="RHEA:13697"/>
        <dbReference type="ChEBI" id="CHEBI:15378"/>
        <dbReference type="ChEBI" id="CHEBI:30616"/>
        <dbReference type="ChEBI" id="CHEBI:47013"/>
        <dbReference type="ChEBI" id="CHEBI:78346"/>
        <dbReference type="ChEBI" id="CHEBI:456216"/>
        <dbReference type="EC" id="2.7.1.15"/>
    </reaction>
</comment>
<evidence type="ECO:0000256" key="5">
    <source>
        <dbReference type="ARBA" id="ARBA00022840"/>
    </source>
</evidence>
<feature type="binding site" evidence="9">
    <location>
        <position position="265"/>
    </location>
    <ligand>
        <name>K(+)</name>
        <dbReference type="ChEBI" id="CHEBI:29103"/>
    </ligand>
</feature>
<dbReference type="Gene3D" id="3.40.1190.20">
    <property type="match status" value="1"/>
</dbReference>
<comment type="subcellular location">
    <subcellularLocation>
        <location evidence="9">Cytoplasm</location>
    </subcellularLocation>
</comment>
<dbReference type="PANTHER" id="PTHR10584:SF166">
    <property type="entry name" value="RIBOKINASE"/>
    <property type="match status" value="1"/>
</dbReference>
<keyword evidence="1 9" id="KW-0808">Transferase</keyword>
<reference evidence="11 12" key="1">
    <citation type="submission" date="2019-07" db="EMBL/GenBank/DDBJ databases">
        <title>Draft genome of Corynebacterium godavarianum and other related strains.</title>
        <authorList>
            <person name="Bernier A.-M."/>
            <person name="Bernard K."/>
        </authorList>
    </citation>
    <scope>NUCLEOTIDE SEQUENCE [LARGE SCALE GENOMIC DNA]</scope>
    <source>
        <strain evidence="11 12">LMG 29598</strain>
    </source>
</reference>
<keyword evidence="3 9" id="KW-0547">Nucleotide-binding</keyword>
<accession>A0ABY3E4B7</accession>
<dbReference type="Proteomes" id="UP000320747">
    <property type="component" value="Unassembled WGS sequence"/>
</dbReference>
<name>A0ABY3E4B7_9CORY</name>
<keyword evidence="2 9" id="KW-0479">Metal-binding</keyword>
<protein>
    <recommendedName>
        <fullName evidence="9">Ribokinase</fullName>
        <shortName evidence="9">RK</shortName>
        <ecNumber evidence="9">2.7.1.15</ecNumber>
    </recommendedName>
</protein>
<feature type="binding site" evidence="9">
    <location>
        <position position="299"/>
    </location>
    <ligand>
        <name>K(+)</name>
        <dbReference type="ChEBI" id="CHEBI:29103"/>
    </ligand>
</feature>
<dbReference type="RefSeq" id="WP_154879317.1">
    <property type="nucleotide sequence ID" value="NZ_JAADJX010000001.1"/>
</dbReference>
<evidence type="ECO:0000259" key="10">
    <source>
        <dbReference type="Pfam" id="PF00294"/>
    </source>
</evidence>
<feature type="binding site" evidence="9">
    <location>
        <begin position="268"/>
        <end position="269"/>
    </location>
    <ligand>
        <name>ATP</name>
        <dbReference type="ChEBI" id="CHEBI:30616"/>
    </ligand>
</feature>
<comment type="cofactor">
    <cofactor evidence="9">
        <name>Mg(2+)</name>
        <dbReference type="ChEBI" id="CHEBI:18420"/>
    </cofactor>
    <text evidence="9">Requires a divalent cation, most likely magnesium in vivo, as an electrophilic catalyst to aid phosphoryl group transfer. It is the chelate of the metal and the nucleotide that is the actual substrate.</text>
</comment>
<evidence type="ECO:0000256" key="2">
    <source>
        <dbReference type="ARBA" id="ARBA00022723"/>
    </source>
</evidence>
<dbReference type="EMBL" id="VMHH01000004">
    <property type="protein sequence ID" value="TSJ74427.1"/>
    <property type="molecule type" value="Genomic_DNA"/>
</dbReference>
<feature type="binding site" evidence="9">
    <location>
        <position position="302"/>
    </location>
    <ligand>
        <name>K(+)</name>
        <dbReference type="ChEBI" id="CHEBI:29103"/>
    </ligand>
</feature>
<feature type="binding site" evidence="9">
    <location>
        <position position="308"/>
    </location>
    <ligand>
        <name>K(+)</name>
        <dbReference type="ChEBI" id="CHEBI:29103"/>
    </ligand>
</feature>
<dbReference type="InterPro" id="IPR002139">
    <property type="entry name" value="Ribo/fructo_kinase"/>
</dbReference>
<comment type="caution">
    <text evidence="11">The sequence shown here is derived from an EMBL/GenBank/DDBJ whole genome shotgun (WGS) entry which is preliminary data.</text>
</comment>
<dbReference type="InterPro" id="IPR011877">
    <property type="entry name" value="Ribokinase"/>
</dbReference>
<feature type="domain" description="Carbohydrate kinase PfkB" evidence="10">
    <location>
        <begin position="22"/>
        <end position="310"/>
    </location>
</feature>
<evidence type="ECO:0000256" key="8">
    <source>
        <dbReference type="ARBA" id="ARBA00023277"/>
    </source>
</evidence>
<feature type="binding site" evidence="9">
    <location>
        <begin position="31"/>
        <end position="33"/>
    </location>
    <ligand>
        <name>substrate</name>
    </ligand>
</feature>
<keyword evidence="6 9" id="KW-0460">Magnesium</keyword>
<feature type="active site" description="Proton acceptor" evidence="9">
    <location>
        <position position="269"/>
    </location>
</feature>
<comment type="subunit">
    <text evidence="9">Homodimer.</text>
</comment>
<feature type="binding site" evidence="9">
    <location>
        <begin position="59"/>
        <end position="63"/>
    </location>
    <ligand>
        <name>substrate</name>
    </ligand>
</feature>
<keyword evidence="8 9" id="KW-0119">Carbohydrate metabolism</keyword>
<comment type="function">
    <text evidence="9">Catalyzes the phosphorylation of ribose at O-5 in a reaction requiring ATP and magnesium. The resulting D-ribose-5-phosphate can then be used either for sythesis of nucleotides, histidine, and tryptophan, or as a component of the pentose phosphate pathway.</text>
</comment>
<comment type="caution">
    <text evidence="9">Lacks conserved residue(s) required for the propagation of feature annotation.</text>
</comment>
<evidence type="ECO:0000256" key="7">
    <source>
        <dbReference type="ARBA" id="ARBA00022958"/>
    </source>
</evidence>
<evidence type="ECO:0000313" key="12">
    <source>
        <dbReference type="Proteomes" id="UP000320747"/>
    </source>
</evidence>
<comment type="activity regulation">
    <text evidence="9">Activated by a monovalent cation that binds near, but not in, the active site. The most likely occupant of the site in vivo is potassium. Ion binding induces a conformational change that may alter substrate affinity.</text>
</comment>
<dbReference type="PRINTS" id="PR00990">
    <property type="entry name" value="RIBOKINASE"/>
</dbReference>
<dbReference type="Pfam" id="PF00294">
    <property type="entry name" value="PfkB"/>
    <property type="match status" value="1"/>
</dbReference>
<dbReference type="EC" id="2.7.1.15" evidence="9"/>
<feature type="binding site" evidence="9">
    <location>
        <position position="304"/>
    </location>
    <ligand>
        <name>K(+)</name>
        <dbReference type="ChEBI" id="CHEBI:29103"/>
    </ligand>
</feature>
<organism evidence="11 12">
    <name type="scientific">Corynebacterium godavarianum</name>
    <dbReference type="NCBI Taxonomy" id="2054421"/>
    <lineage>
        <taxon>Bacteria</taxon>
        <taxon>Bacillati</taxon>
        <taxon>Actinomycetota</taxon>
        <taxon>Actinomycetes</taxon>
        <taxon>Mycobacteriales</taxon>
        <taxon>Corynebacteriaceae</taxon>
        <taxon>Corynebacterium</taxon>
    </lineage>
</organism>
<proteinExistence type="inferred from homology"/>
<evidence type="ECO:0000256" key="4">
    <source>
        <dbReference type="ARBA" id="ARBA00022777"/>
    </source>
</evidence>
<comment type="similarity">
    <text evidence="9">Belongs to the carbohydrate kinase PfkB family. Ribokinase subfamily.</text>
</comment>
<dbReference type="InterPro" id="IPR011611">
    <property type="entry name" value="PfkB_dom"/>
</dbReference>
<feature type="binding site" evidence="9">
    <location>
        <begin position="237"/>
        <end position="242"/>
    </location>
    <ligand>
        <name>ATP</name>
        <dbReference type="ChEBI" id="CHEBI:30616"/>
    </ligand>
</feature>
<comment type="pathway">
    <text evidence="9">Carbohydrate metabolism; D-ribose degradation; D-ribose 5-phosphate from beta-D-ribopyranose: step 2/2.</text>
</comment>
<gene>
    <name evidence="9" type="primary">rbsK</name>
    <name evidence="11" type="ORF">FPH17_06655</name>
</gene>
<feature type="binding site" evidence="9">
    <location>
        <position position="200"/>
    </location>
    <ligand>
        <name>ATP</name>
        <dbReference type="ChEBI" id="CHEBI:30616"/>
    </ligand>
</feature>
<keyword evidence="9" id="KW-0963">Cytoplasm</keyword>